<dbReference type="Proteomes" id="UP000289437">
    <property type="component" value="Unassembled WGS sequence"/>
</dbReference>
<dbReference type="AlphaFoldDB" id="A0A4Q0T7R0"/>
<dbReference type="RefSeq" id="WP_128912200.1">
    <property type="nucleotide sequence ID" value="NZ_RDSM01000001.1"/>
</dbReference>
<feature type="domain" description="SnoaL-like" evidence="1">
    <location>
        <begin position="14"/>
        <end position="106"/>
    </location>
</feature>
<dbReference type="SUPFAM" id="SSF54427">
    <property type="entry name" value="NTF2-like"/>
    <property type="match status" value="1"/>
</dbReference>
<accession>A0A4Q0T7R0</accession>
<comment type="caution">
    <text evidence="2">The sequence shown here is derived from an EMBL/GenBank/DDBJ whole genome shotgun (WGS) entry which is preliminary data.</text>
</comment>
<keyword evidence="3" id="KW-1185">Reference proteome</keyword>
<evidence type="ECO:0000313" key="2">
    <source>
        <dbReference type="EMBL" id="RXH58158.1"/>
    </source>
</evidence>
<dbReference type="InterPro" id="IPR032710">
    <property type="entry name" value="NTF2-like_dom_sf"/>
</dbReference>
<dbReference type="Pfam" id="PF12680">
    <property type="entry name" value="SnoaL_2"/>
    <property type="match status" value="1"/>
</dbReference>
<evidence type="ECO:0000313" key="3">
    <source>
        <dbReference type="Proteomes" id="UP000289437"/>
    </source>
</evidence>
<evidence type="ECO:0000259" key="1">
    <source>
        <dbReference type="Pfam" id="PF12680"/>
    </source>
</evidence>
<dbReference type="Gene3D" id="3.10.450.50">
    <property type="match status" value="1"/>
</dbReference>
<dbReference type="EMBL" id="RDSM01000001">
    <property type="protein sequence ID" value="RXH58158.1"/>
    <property type="molecule type" value="Genomic_DNA"/>
</dbReference>
<protein>
    <recommendedName>
        <fullName evidence="1">SnoaL-like domain-containing protein</fullName>
    </recommendedName>
</protein>
<gene>
    <name evidence="2" type="ORF">GRAN_1468</name>
</gene>
<reference evidence="2 3" key="1">
    <citation type="submission" date="2018-11" db="EMBL/GenBank/DDBJ databases">
        <authorList>
            <person name="Mardanov A.V."/>
            <person name="Ravin N.V."/>
            <person name="Dedysh S.N."/>
        </authorList>
    </citation>
    <scope>NUCLEOTIDE SEQUENCE [LARGE SCALE GENOMIC DNA]</scope>
    <source>
        <strain evidence="2 3">AF10</strain>
    </source>
</reference>
<dbReference type="InterPro" id="IPR037401">
    <property type="entry name" value="SnoaL-like"/>
</dbReference>
<reference evidence="3" key="2">
    <citation type="submission" date="2019-02" db="EMBL/GenBank/DDBJ databases">
        <title>Granulicella sibirica sp. nov., a psychrotolerant acidobacterium isolated from an organic soil layer in forested tundra, West Siberia.</title>
        <authorList>
            <person name="Oshkin I.Y."/>
            <person name="Kulichevskaya I.S."/>
            <person name="Rijpstra W.I.C."/>
            <person name="Sinninghe Damste J.S."/>
            <person name="Rakitin A.L."/>
            <person name="Ravin N.V."/>
            <person name="Dedysh S.N."/>
        </authorList>
    </citation>
    <scope>NUCLEOTIDE SEQUENCE [LARGE SCALE GENOMIC DNA]</scope>
    <source>
        <strain evidence="3">AF10</strain>
    </source>
</reference>
<proteinExistence type="predicted"/>
<sequence>MEVVREESVTIAGAYYEAVSKKESESVATLLHHDVRLIGPLGNAEGKESVLQAVMRFAGLLKSLRVNVSFGSGDQAVVNYDVDFGEPFGVIRSLALISLKDNLIARIELFFDARPFEK</sequence>
<organism evidence="2 3">
    <name type="scientific">Granulicella sibirica</name>
    <dbReference type="NCBI Taxonomy" id="2479048"/>
    <lineage>
        <taxon>Bacteria</taxon>
        <taxon>Pseudomonadati</taxon>
        <taxon>Acidobacteriota</taxon>
        <taxon>Terriglobia</taxon>
        <taxon>Terriglobales</taxon>
        <taxon>Acidobacteriaceae</taxon>
        <taxon>Granulicella</taxon>
    </lineage>
</organism>
<name>A0A4Q0T7R0_9BACT</name>
<dbReference type="OrthoDB" id="21561at2"/>